<dbReference type="Proteomes" id="UP000322699">
    <property type="component" value="Unassembled WGS sequence"/>
</dbReference>
<evidence type="ECO:0000256" key="1">
    <source>
        <dbReference type="SAM" id="MobiDB-lite"/>
    </source>
</evidence>
<feature type="region of interest" description="Disordered" evidence="1">
    <location>
        <begin position="41"/>
        <end position="64"/>
    </location>
</feature>
<evidence type="ECO:0000313" key="4">
    <source>
        <dbReference type="Proteomes" id="UP000322699"/>
    </source>
</evidence>
<keyword evidence="2" id="KW-0812">Transmembrane</keyword>
<accession>A0A5B1CGH7</accession>
<sequence>MNSHAVGIGKRRPLATICRFIFVAFLCAGLNPSVSISADEPVVDEADTKSDSSDSKKPDFELPQQLPQQLPDGRLLRSIGISDSQKFELIPPNYSPVKQTQLSDAIKRWKDATAESPENRLRESEYVVRVIDDVLKCESGFIEISSDQTGWVSQSLGKVNFAILNNDLTDSDLTDSELTDSELTNKNADDELEENESKQKSPVGLASLSDGTLIARFSGQSKAVNRIPLTWKHHGTIGPRGYSFKLTFPRTLQTRFLFCVSSGFQLESDDGVLRLVDGVPDSITDLEPKESFVGDAVRWYELDAGGLDTIRIRTIERQNSSAAEAIVLRRNAVEYNIDSSGLSFIQRIELGLPIGVSLPNLRVIGAKLTSIKVNSSDASFVELSDDLESSSEEASSRDRDVIVADYQAISPPGAIGRQDTRVSLTLMGQTDWGNVCNLPLAGIVANPDESIPVVDACVRDEARVTIASVGRIVDWDLPNGWQRQSAVDVEGLNVETAGGPSLFAAFRATMQGTPGAVGAWSRLRLSTRPVYQVQDLWLRSQVGETSVDCDAIFKFQLDGRVIEPLHFIIQEDWEIQSVRFPSSGRVIESPLINDRLRLLTVWPEGKDIDQKQIDGEQTESFELLIQINGKRSVRSNRSRMTVPASWMVRASDHQSRILLSDDFTAAVIPPADMNWAGDTAMMPHRVNSDLLSDKQRRFFDGEGRTTLFFKPRHRQIDELRLESPSVDYQASLSLQISKHGDEMMEKCFVNVSSLGRGLDRLIVHAGPAVGRPPFRWMIPAEKDSMSMSLAASDVDLSENDGQGVYTVNVAGLDLSERPLMAYRSYPAKDISLQLPSVPNAVSGTSQLYIGSGLEIASKSKGVQLVPRTASPLERFASFNRNQGNFNAERSIRFSDDKSNRFDGLHLRYDSVQKPSIDLRVKDRDASLNLITHAQTRVIASSRGSDRVVTRILAALSIPLTIDFDPELQLASITRDGRPIDLTKLSSLPLVLPPRTGDNRGNPEVIDLEWNRNQIGFHAVRRCRIPEVDFDAVVLRHEYYLTASADTFAPGSLLSGNAESVHHRMLEMLPNQSTLLIRRNVLLAGGWLIAIINFIVFWLLMKRSPFAVVFCLVVIGASVLLWWPWRMTIIGWFVVPLVAAAMLVSARTWHRAVNRQPVGSGDSVLEKNRIGPQASPASDFSWQSMLRGWIFAAAIILPAVQGSRLHAQVNASAFEGGFVQNADETIPGPAVSGPVNVIIPMGLDNRAAGEFVYIPDSFHQRLFDNQTQSTVQLPAYESANYQLRIRENEISTNGFLSASLIATFDLVFPSEWKEENGIESLKSLKQYLIPLPYQQIEKIQSTGLEPTTFRFSSGPQGNTIVTLPSNRATQIQITLRLTGSRQGSWYEFMLGVPSVSNSRIEVESEVDLRVLRVGGLAGHLVEEADLRRWSEVLGPTEKLDVSFRIDPRINPTSAKNPKPLQRRYWVSAGLSTTTIDCEIDPPEAFAAGEVFQFVIRDSAMPILISPDWRLVDTTVYAPRRRRVSVISVRDSPGPIQLLWRLSNQNEWTSQSLSNGSSTGLGVGILADYVAPGIDDPLANDSVQIRIPEVIASSLGENSPAWIALRCLDSLNFDPLPTDLIEPLSVDQFLAGWSGYRGRIDRAFVALSEIPSPVFRRSSISRGQIEDRHRLRVSPKRLELSYRADVTPDSEIYRPYLLSIPKGIELVDLYVDEIRQRPLMVDFGGRRHVMIDRRERQGEAFSVSAFAIGDLSPGQQFKPPVMVLSTSSEPQPKTADSLASDPVYRSTELNRTSNYTVSRTNDSFIQIVEPFAVDATRSIATLTAESLADGYLPVATWKADSSAAGVDESAMNRLGKTTNDKFWQGNWGGIFRVQQRSARFNCEQLIKLERLDRDWQVTHQIHFPGDRVPDYIDIEIPTRWCDSLEISPSTAWSRTPSTNSLQQIVRVRCDATKYKDQPLVITGLLSQKDDGRVSVPTIRVLGSGKRTIYVQVPQRLTSELVQWRQLGVEEAALPNHFGGGSIDNDATDLYSDIDVPGTSDASPAFRVVRGKWSIDLAPLPELSLQPIATAQDNQVFLADDSFCVISNWDISPGSMEKLLISIPADAECLGAWSGGMTVSAINRDASSLSQSEQLEMGASDRQILEVPLSLSQLPQSAKLLIRLPASRLKRSDYAPRLIGIPVTQAWLAIYQPNAINADSEPELSTEIAKLRNLSLARSAVESIELAVDIVAERSSDEVVPWVAPWVYRYLQLAAASGRQAKFLKSLAEEDVSDPTELLGQSIQKFEEVQWRLLDRRIAVYANRFVPDLQSQLGEINRPAGSGFVKSGGDSFDTTSDDSPSQSLDYLQFLGDEAIFSSTRVSGFRLDQVERLGSPDRVIPLGLDPNADYRFRILLSNVITLVLVIGLLCCLKPLQRFLGPMITHPAFWLAILGIAGLFVAPSYVALSLILVAISMPQFPQKRKQKLHSAVSK</sequence>
<evidence type="ECO:0000256" key="2">
    <source>
        <dbReference type="SAM" id="Phobius"/>
    </source>
</evidence>
<name>A0A5B1CGH7_9BACT</name>
<feature type="transmembrane region" description="Helical" evidence="2">
    <location>
        <begin position="2423"/>
        <end position="2450"/>
    </location>
</feature>
<dbReference type="RefSeq" id="WP_068264492.1">
    <property type="nucleotide sequence ID" value="NZ_LWSK01000062.1"/>
</dbReference>
<reference evidence="3 4" key="1">
    <citation type="submission" date="2019-08" db="EMBL/GenBank/DDBJ databases">
        <title>Deep-cultivation of Planctomycetes and their phenomic and genomic characterization uncovers novel biology.</title>
        <authorList>
            <person name="Wiegand S."/>
            <person name="Jogler M."/>
            <person name="Boedeker C."/>
            <person name="Pinto D."/>
            <person name="Vollmers J."/>
            <person name="Rivas-Marin E."/>
            <person name="Kohn T."/>
            <person name="Peeters S.H."/>
            <person name="Heuer A."/>
            <person name="Rast P."/>
            <person name="Oberbeckmann S."/>
            <person name="Bunk B."/>
            <person name="Jeske O."/>
            <person name="Meyerdierks A."/>
            <person name="Storesund J.E."/>
            <person name="Kallscheuer N."/>
            <person name="Luecker S."/>
            <person name="Lage O.M."/>
            <person name="Pohl T."/>
            <person name="Merkel B.J."/>
            <person name="Hornburger P."/>
            <person name="Mueller R.-W."/>
            <person name="Bruemmer F."/>
            <person name="Labrenz M."/>
            <person name="Spormann A.M."/>
            <person name="Op Den Camp H."/>
            <person name="Overmann J."/>
            <person name="Amann R."/>
            <person name="Jetten M.S.M."/>
            <person name="Mascher T."/>
            <person name="Medema M.H."/>
            <person name="Devos D.P."/>
            <person name="Kaster A.-K."/>
            <person name="Ovreas L."/>
            <person name="Rohde M."/>
            <person name="Galperin M.Y."/>
            <person name="Jogler C."/>
        </authorList>
    </citation>
    <scope>NUCLEOTIDE SEQUENCE [LARGE SCALE GENOMIC DNA]</scope>
    <source>
        <strain evidence="3 4">LF1</strain>
    </source>
</reference>
<feature type="region of interest" description="Disordered" evidence="1">
    <location>
        <begin position="174"/>
        <end position="204"/>
    </location>
</feature>
<protein>
    <submittedName>
        <fullName evidence="3">Uncharacterized protein</fullName>
    </submittedName>
</protein>
<keyword evidence="2" id="KW-1133">Transmembrane helix</keyword>
<keyword evidence="2" id="KW-0472">Membrane</keyword>
<feature type="transmembrane region" description="Helical" evidence="2">
    <location>
        <begin position="1128"/>
        <end position="1145"/>
    </location>
</feature>
<dbReference type="OrthoDB" id="218745at2"/>
<feature type="compositionally biased region" description="Basic and acidic residues" evidence="1">
    <location>
        <begin position="46"/>
        <end position="60"/>
    </location>
</feature>
<feature type="transmembrane region" description="Helical" evidence="2">
    <location>
        <begin position="2390"/>
        <end position="2411"/>
    </location>
</feature>
<gene>
    <name evidence="3" type="ORF">LF1_13830</name>
</gene>
<comment type="caution">
    <text evidence="3">The sequence shown here is derived from an EMBL/GenBank/DDBJ whole genome shotgun (WGS) entry which is preliminary data.</text>
</comment>
<keyword evidence="4" id="KW-1185">Reference proteome</keyword>
<feature type="transmembrane region" description="Helical" evidence="2">
    <location>
        <begin position="1105"/>
        <end position="1122"/>
    </location>
</feature>
<evidence type="ECO:0000313" key="3">
    <source>
        <dbReference type="EMBL" id="KAA1258859.1"/>
    </source>
</evidence>
<organism evidence="3 4">
    <name type="scientific">Rubripirellula obstinata</name>
    <dbReference type="NCBI Taxonomy" id="406547"/>
    <lineage>
        <taxon>Bacteria</taxon>
        <taxon>Pseudomonadati</taxon>
        <taxon>Planctomycetota</taxon>
        <taxon>Planctomycetia</taxon>
        <taxon>Pirellulales</taxon>
        <taxon>Pirellulaceae</taxon>
        <taxon>Rubripirellula</taxon>
    </lineage>
</organism>
<proteinExistence type="predicted"/>
<feature type="transmembrane region" description="Helical" evidence="2">
    <location>
        <begin position="1080"/>
        <end position="1098"/>
    </location>
</feature>
<dbReference type="EMBL" id="VRLW01000001">
    <property type="protein sequence ID" value="KAA1258859.1"/>
    <property type="molecule type" value="Genomic_DNA"/>
</dbReference>